<keyword evidence="1 4" id="KW-0808">Transferase</keyword>
<dbReference type="Proteomes" id="UP000239663">
    <property type="component" value="Unassembled WGS sequence"/>
</dbReference>
<dbReference type="EMBL" id="PKOZ01000001">
    <property type="protein sequence ID" value="PQD96806.1"/>
    <property type="molecule type" value="Genomic_DNA"/>
</dbReference>
<dbReference type="PANTHER" id="PTHR43420:SF51">
    <property type="entry name" value="PEPTIDYL-LYSINE N-ACETYLTRANSFERASE YIAC"/>
    <property type="match status" value="1"/>
</dbReference>
<proteinExistence type="predicted"/>
<dbReference type="AlphaFoldDB" id="A0A2S7N457"/>
<protein>
    <submittedName>
        <fullName evidence="4">GNAT family N-acetyltransferase</fullName>
    </submittedName>
</protein>
<sequence>MVKLEKMNSSEFQRYLRFAIKNYAAEHVKAGNWDESEAVGKAAQEYEKLLSDGEKTANQYLFTIRDGEHEVGIIWLAKRSSEKGFIYDIYIREEHQGKGYGKKAMEEIEKEAKNLGLKSIGLHVFGHNAAARGLYEKIGYTETDILMEKKLT</sequence>
<evidence type="ECO:0000256" key="2">
    <source>
        <dbReference type="ARBA" id="ARBA00023315"/>
    </source>
</evidence>
<dbReference type="Pfam" id="PF00583">
    <property type="entry name" value="Acetyltransf_1"/>
    <property type="match status" value="1"/>
</dbReference>
<comment type="caution">
    <text evidence="4">The sequence shown here is derived from an EMBL/GenBank/DDBJ whole genome shotgun (WGS) entry which is preliminary data.</text>
</comment>
<dbReference type="InterPro" id="IPR000182">
    <property type="entry name" value="GNAT_dom"/>
</dbReference>
<feature type="domain" description="N-acetyltransferase" evidence="3">
    <location>
        <begin position="18"/>
        <end position="152"/>
    </location>
</feature>
<dbReference type="OrthoDB" id="65897at2"/>
<gene>
    <name evidence="4" type="ORF">CYL18_02645</name>
</gene>
<dbReference type="GO" id="GO:0016747">
    <property type="term" value="F:acyltransferase activity, transferring groups other than amino-acyl groups"/>
    <property type="evidence" value="ECO:0007669"/>
    <property type="project" value="InterPro"/>
</dbReference>
<dbReference type="RefSeq" id="WP_104847902.1">
    <property type="nucleotide sequence ID" value="NZ_PKOZ01000001.1"/>
</dbReference>
<dbReference type="PANTHER" id="PTHR43420">
    <property type="entry name" value="ACETYLTRANSFERASE"/>
    <property type="match status" value="1"/>
</dbReference>
<accession>A0A2S7N457</accession>
<evidence type="ECO:0000313" key="4">
    <source>
        <dbReference type="EMBL" id="PQD96806.1"/>
    </source>
</evidence>
<dbReference type="InterPro" id="IPR050680">
    <property type="entry name" value="YpeA/RimI_acetyltransf"/>
</dbReference>
<dbReference type="InterPro" id="IPR016181">
    <property type="entry name" value="Acyl_CoA_acyltransferase"/>
</dbReference>
<keyword evidence="2" id="KW-0012">Acyltransferase</keyword>
<dbReference type="CDD" id="cd04301">
    <property type="entry name" value="NAT_SF"/>
    <property type="match status" value="1"/>
</dbReference>
<evidence type="ECO:0000256" key="1">
    <source>
        <dbReference type="ARBA" id="ARBA00022679"/>
    </source>
</evidence>
<name>A0A2S7N457_9BACI</name>
<dbReference type="SUPFAM" id="SSF55729">
    <property type="entry name" value="Acyl-CoA N-acyltransferases (Nat)"/>
    <property type="match status" value="1"/>
</dbReference>
<organism evidence="4 5">
    <name type="scientific">Pradoshia eiseniae</name>
    <dbReference type="NCBI Taxonomy" id="2064768"/>
    <lineage>
        <taxon>Bacteria</taxon>
        <taxon>Bacillati</taxon>
        <taxon>Bacillota</taxon>
        <taxon>Bacilli</taxon>
        <taxon>Bacillales</taxon>
        <taxon>Bacillaceae</taxon>
        <taxon>Pradoshia</taxon>
    </lineage>
</organism>
<keyword evidence="5" id="KW-1185">Reference proteome</keyword>
<dbReference type="Gene3D" id="3.40.630.30">
    <property type="match status" value="1"/>
</dbReference>
<evidence type="ECO:0000259" key="3">
    <source>
        <dbReference type="PROSITE" id="PS51186"/>
    </source>
</evidence>
<dbReference type="PROSITE" id="PS51186">
    <property type="entry name" value="GNAT"/>
    <property type="match status" value="1"/>
</dbReference>
<evidence type="ECO:0000313" key="5">
    <source>
        <dbReference type="Proteomes" id="UP000239663"/>
    </source>
</evidence>
<reference evidence="4 5" key="1">
    <citation type="submission" date="2017-12" db="EMBL/GenBank/DDBJ databases">
        <title>Taxonomic description and draft genome of Pradoshia cofamensis Gen. nov., sp. nov., a thermotolerant bacillale isolated from anterior gut of earthworm Eisenia fetida.</title>
        <authorList>
            <person name="Saha T."/>
            <person name="Chakraborty R."/>
        </authorList>
    </citation>
    <scope>NUCLEOTIDE SEQUENCE [LARGE SCALE GENOMIC DNA]</scope>
    <source>
        <strain evidence="4 5">EAG3</strain>
    </source>
</reference>